<evidence type="ECO:0000313" key="8">
    <source>
        <dbReference type="Proteomes" id="UP000248961"/>
    </source>
</evidence>
<dbReference type="GeneID" id="37203182"/>
<dbReference type="AlphaFoldDB" id="A0A395I0T8"/>
<evidence type="ECO:0000256" key="2">
    <source>
        <dbReference type="ARBA" id="ARBA00022692"/>
    </source>
</evidence>
<dbReference type="PANTHER" id="PTHR23502:SF47">
    <property type="entry name" value="MAJOR FACILITATOR SUPERFAMILY (MFS) PROFILE DOMAIN-CONTAINING PROTEIN-RELATED"/>
    <property type="match status" value="1"/>
</dbReference>
<gene>
    <name evidence="7" type="ORF">BO97DRAFT_449962</name>
</gene>
<feature type="transmembrane region" description="Helical" evidence="5">
    <location>
        <begin position="116"/>
        <end position="138"/>
    </location>
</feature>
<evidence type="ECO:0000259" key="6">
    <source>
        <dbReference type="PROSITE" id="PS50850"/>
    </source>
</evidence>
<sequence length="200" mass="21574">MVVGWDDYDIHLIQSQYSPRRKAGITILVALIGLSCTAASAIDSVGVPQSSEKCGVSKVVGPLVTALFMIGFGIGSFISGPFSETFGRNMVYMVTMIIFSIQIMAAGLAPDIQSHLIFRVLAGLFAATPLTFVGDTVAELWDPLQKTYGFIIYIIPVSNGTMIGQVIGSYIPTTIGVAMAGMDYADLWRVEVHHHDLIQQ</sequence>
<keyword evidence="2 5" id="KW-0812">Transmembrane</keyword>
<dbReference type="InterPro" id="IPR036259">
    <property type="entry name" value="MFS_trans_sf"/>
</dbReference>
<dbReference type="GO" id="GO:0022857">
    <property type="term" value="F:transmembrane transporter activity"/>
    <property type="evidence" value="ECO:0007669"/>
    <property type="project" value="InterPro"/>
</dbReference>
<evidence type="ECO:0000256" key="1">
    <source>
        <dbReference type="ARBA" id="ARBA00004141"/>
    </source>
</evidence>
<dbReference type="SUPFAM" id="SSF103473">
    <property type="entry name" value="MFS general substrate transporter"/>
    <property type="match status" value="1"/>
</dbReference>
<dbReference type="VEuPathDB" id="FungiDB:BO97DRAFT_449962"/>
<evidence type="ECO:0000256" key="3">
    <source>
        <dbReference type="ARBA" id="ARBA00022989"/>
    </source>
</evidence>
<dbReference type="InterPro" id="IPR011701">
    <property type="entry name" value="MFS"/>
</dbReference>
<feature type="transmembrane region" description="Helical" evidence="5">
    <location>
        <begin position="25"/>
        <end position="47"/>
    </location>
</feature>
<evidence type="ECO:0000313" key="7">
    <source>
        <dbReference type="EMBL" id="RAL13335.1"/>
    </source>
</evidence>
<feature type="transmembrane region" description="Helical" evidence="5">
    <location>
        <begin position="150"/>
        <end position="171"/>
    </location>
</feature>
<comment type="subcellular location">
    <subcellularLocation>
        <location evidence="1">Membrane</location>
        <topology evidence="1">Multi-pass membrane protein</topology>
    </subcellularLocation>
</comment>
<feature type="transmembrane region" description="Helical" evidence="5">
    <location>
        <begin position="90"/>
        <end position="109"/>
    </location>
</feature>
<evidence type="ECO:0000256" key="4">
    <source>
        <dbReference type="ARBA" id="ARBA00023136"/>
    </source>
</evidence>
<keyword evidence="4 5" id="KW-0472">Membrane</keyword>
<feature type="transmembrane region" description="Helical" evidence="5">
    <location>
        <begin position="59"/>
        <end position="78"/>
    </location>
</feature>
<organism evidence="7 8">
    <name type="scientific">Aspergillus homomorphus (strain CBS 101889)</name>
    <dbReference type="NCBI Taxonomy" id="1450537"/>
    <lineage>
        <taxon>Eukaryota</taxon>
        <taxon>Fungi</taxon>
        <taxon>Dikarya</taxon>
        <taxon>Ascomycota</taxon>
        <taxon>Pezizomycotina</taxon>
        <taxon>Eurotiomycetes</taxon>
        <taxon>Eurotiomycetidae</taxon>
        <taxon>Eurotiales</taxon>
        <taxon>Aspergillaceae</taxon>
        <taxon>Aspergillus</taxon>
        <taxon>Aspergillus subgen. Circumdati</taxon>
    </lineage>
</organism>
<dbReference type="Proteomes" id="UP000248961">
    <property type="component" value="Unassembled WGS sequence"/>
</dbReference>
<feature type="domain" description="Major facilitator superfamily (MFS) profile" evidence="6">
    <location>
        <begin position="1"/>
        <end position="200"/>
    </location>
</feature>
<dbReference type="Gene3D" id="1.20.1250.20">
    <property type="entry name" value="MFS general substrate transporter like domains"/>
    <property type="match status" value="1"/>
</dbReference>
<dbReference type="InterPro" id="IPR020846">
    <property type="entry name" value="MFS_dom"/>
</dbReference>
<dbReference type="Pfam" id="PF07690">
    <property type="entry name" value="MFS_1"/>
    <property type="match status" value="1"/>
</dbReference>
<protein>
    <submittedName>
        <fullName evidence="7">MFS general substrate transporter</fullName>
    </submittedName>
</protein>
<dbReference type="STRING" id="1450537.A0A395I0T8"/>
<dbReference type="PANTHER" id="PTHR23502">
    <property type="entry name" value="MAJOR FACILITATOR SUPERFAMILY"/>
    <property type="match status" value="1"/>
</dbReference>
<reference evidence="7 8" key="1">
    <citation type="submission" date="2018-02" db="EMBL/GenBank/DDBJ databases">
        <title>The genomes of Aspergillus section Nigri reveals drivers in fungal speciation.</title>
        <authorList>
            <consortium name="DOE Joint Genome Institute"/>
            <person name="Vesth T.C."/>
            <person name="Nybo J."/>
            <person name="Theobald S."/>
            <person name="Brandl J."/>
            <person name="Frisvad J.C."/>
            <person name="Nielsen K.F."/>
            <person name="Lyhne E.K."/>
            <person name="Kogle M.E."/>
            <person name="Kuo A."/>
            <person name="Riley R."/>
            <person name="Clum A."/>
            <person name="Nolan M."/>
            <person name="Lipzen A."/>
            <person name="Salamov A."/>
            <person name="Henrissat B."/>
            <person name="Wiebenga A."/>
            <person name="De vries R.P."/>
            <person name="Grigoriev I.V."/>
            <person name="Mortensen U.H."/>
            <person name="Andersen M.R."/>
            <person name="Baker S.E."/>
        </authorList>
    </citation>
    <scope>NUCLEOTIDE SEQUENCE [LARGE SCALE GENOMIC DNA]</scope>
    <source>
        <strain evidence="7 8">CBS 101889</strain>
    </source>
</reference>
<evidence type="ECO:0000256" key="5">
    <source>
        <dbReference type="SAM" id="Phobius"/>
    </source>
</evidence>
<accession>A0A395I0T8</accession>
<name>A0A395I0T8_ASPHC</name>
<dbReference type="EMBL" id="KZ824279">
    <property type="protein sequence ID" value="RAL13335.1"/>
    <property type="molecule type" value="Genomic_DNA"/>
</dbReference>
<dbReference type="OrthoDB" id="3936150at2759"/>
<proteinExistence type="predicted"/>
<dbReference type="GO" id="GO:0005886">
    <property type="term" value="C:plasma membrane"/>
    <property type="evidence" value="ECO:0007669"/>
    <property type="project" value="TreeGrafter"/>
</dbReference>
<keyword evidence="3 5" id="KW-1133">Transmembrane helix</keyword>
<dbReference type="PROSITE" id="PS50850">
    <property type="entry name" value="MFS"/>
    <property type="match status" value="1"/>
</dbReference>
<keyword evidence="8" id="KW-1185">Reference proteome</keyword>
<dbReference type="RefSeq" id="XP_025552489.1">
    <property type="nucleotide sequence ID" value="XM_025698893.1"/>
</dbReference>